<evidence type="ECO:0000313" key="2">
    <source>
        <dbReference type="Proteomes" id="UP001283361"/>
    </source>
</evidence>
<gene>
    <name evidence="1" type="ORF">RRG08_020588</name>
</gene>
<comment type="caution">
    <text evidence="1">The sequence shown here is derived from an EMBL/GenBank/DDBJ whole genome shotgun (WGS) entry which is preliminary data.</text>
</comment>
<dbReference type="EMBL" id="JAWDGP010002576">
    <property type="protein sequence ID" value="KAK3781897.1"/>
    <property type="molecule type" value="Genomic_DNA"/>
</dbReference>
<accession>A0AAE1A6J3</accession>
<name>A0AAE1A6J3_9GAST</name>
<dbReference type="Proteomes" id="UP001283361">
    <property type="component" value="Unassembled WGS sequence"/>
</dbReference>
<reference evidence="1" key="1">
    <citation type="journal article" date="2023" name="G3 (Bethesda)">
        <title>A reference genome for the long-term kleptoplast-retaining sea slug Elysia crispata morphotype clarki.</title>
        <authorList>
            <person name="Eastman K.E."/>
            <person name="Pendleton A.L."/>
            <person name="Shaikh M.A."/>
            <person name="Suttiyut T."/>
            <person name="Ogas R."/>
            <person name="Tomko P."/>
            <person name="Gavelis G."/>
            <person name="Widhalm J.R."/>
            <person name="Wisecaver J.H."/>
        </authorList>
    </citation>
    <scope>NUCLEOTIDE SEQUENCE</scope>
    <source>
        <strain evidence="1">ECLA1</strain>
    </source>
</reference>
<organism evidence="1 2">
    <name type="scientific">Elysia crispata</name>
    <name type="common">lettuce slug</name>
    <dbReference type="NCBI Taxonomy" id="231223"/>
    <lineage>
        <taxon>Eukaryota</taxon>
        <taxon>Metazoa</taxon>
        <taxon>Spiralia</taxon>
        <taxon>Lophotrochozoa</taxon>
        <taxon>Mollusca</taxon>
        <taxon>Gastropoda</taxon>
        <taxon>Heterobranchia</taxon>
        <taxon>Euthyneura</taxon>
        <taxon>Panpulmonata</taxon>
        <taxon>Sacoglossa</taxon>
        <taxon>Placobranchoidea</taxon>
        <taxon>Plakobranchidae</taxon>
        <taxon>Elysia</taxon>
    </lineage>
</organism>
<evidence type="ECO:0000313" key="1">
    <source>
        <dbReference type="EMBL" id="KAK3781897.1"/>
    </source>
</evidence>
<keyword evidence="2" id="KW-1185">Reference proteome</keyword>
<dbReference type="AlphaFoldDB" id="A0AAE1A6J3"/>
<sequence length="119" mass="12744">MKIDLDVAGFRTPDDPNITSSLAALTHGFPTQASTIFDPYRNFSCDSSVENAINHQSGSGAPRFLPAAPALRISQAISESLKLDKNLVSLIQVMQRCQTVNAGGKHLQQVLTMAVYGGL</sequence>
<protein>
    <submittedName>
        <fullName evidence="1">Uncharacterized protein</fullName>
    </submittedName>
</protein>
<proteinExistence type="predicted"/>